<dbReference type="Proteomes" id="UP000652219">
    <property type="component" value="Unassembled WGS sequence"/>
</dbReference>
<dbReference type="EMBL" id="WIGN01000005">
    <property type="protein sequence ID" value="KAF6820516.1"/>
    <property type="molecule type" value="Genomic_DNA"/>
</dbReference>
<evidence type="ECO:0000256" key="1">
    <source>
        <dbReference type="SAM" id="MobiDB-lite"/>
    </source>
</evidence>
<feature type="region of interest" description="Disordered" evidence="1">
    <location>
        <begin position="101"/>
        <end position="145"/>
    </location>
</feature>
<name>A0A8H6N5S3_9PEZI</name>
<organism evidence="2 3">
    <name type="scientific">Colletotrichum sojae</name>
    <dbReference type="NCBI Taxonomy" id="2175907"/>
    <lineage>
        <taxon>Eukaryota</taxon>
        <taxon>Fungi</taxon>
        <taxon>Dikarya</taxon>
        <taxon>Ascomycota</taxon>
        <taxon>Pezizomycotina</taxon>
        <taxon>Sordariomycetes</taxon>
        <taxon>Hypocreomycetidae</taxon>
        <taxon>Glomerellales</taxon>
        <taxon>Glomerellaceae</taxon>
        <taxon>Colletotrichum</taxon>
        <taxon>Colletotrichum orchidearum species complex</taxon>
    </lineage>
</organism>
<comment type="caution">
    <text evidence="2">The sequence shown here is derived from an EMBL/GenBank/DDBJ whole genome shotgun (WGS) entry which is preliminary data.</text>
</comment>
<evidence type="ECO:0000313" key="3">
    <source>
        <dbReference type="Proteomes" id="UP000652219"/>
    </source>
</evidence>
<reference evidence="2 3" key="1">
    <citation type="journal article" date="2020" name="Phytopathology">
        <title>Genome Sequence Resources of Colletotrichum truncatum, C. plurivorum, C. musicola, and C. sojae: Four Species Pathogenic to Soybean (Glycine max).</title>
        <authorList>
            <person name="Rogerio F."/>
            <person name="Boufleur T.R."/>
            <person name="Ciampi-Guillardi M."/>
            <person name="Sukno S.A."/>
            <person name="Thon M.R."/>
            <person name="Massola Junior N.S."/>
            <person name="Baroncelli R."/>
        </authorList>
    </citation>
    <scope>NUCLEOTIDE SEQUENCE [LARGE SCALE GENOMIC DNA]</scope>
    <source>
        <strain evidence="2 3">LFN0009</strain>
    </source>
</reference>
<evidence type="ECO:0000313" key="2">
    <source>
        <dbReference type="EMBL" id="KAF6820516.1"/>
    </source>
</evidence>
<protein>
    <submittedName>
        <fullName evidence="2">Uncharacterized protein</fullName>
    </submittedName>
</protein>
<proteinExistence type="predicted"/>
<gene>
    <name evidence="2" type="ORF">CSOJ01_00772</name>
</gene>
<sequence length="145" mass="15904">MVRQVSCPELCDPGSQAHTTETRSGGRSFPRALLTLPLTLRAEGDGLAGWTDTETTTTTGVRPNLATIQFTDLDWSSSLAVLSENYRQLAQFGCVRDSLPIRTGDEVRIHEPTQTSSEPPTNEPHHTSRMSDIPPAMRQRNGARS</sequence>
<accession>A0A8H6N5S3</accession>
<dbReference type="AlphaFoldDB" id="A0A8H6N5S3"/>
<keyword evidence="3" id="KW-1185">Reference proteome</keyword>